<name>A0AA40CA75_9PEZI</name>
<evidence type="ECO:0008006" key="4">
    <source>
        <dbReference type="Google" id="ProtNLM"/>
    </source>
</evidence>
<feature type="compositionally biased region" description="Basic and acidic residues" evidence="1">
    <location>
        <begin position="182"/>
        <end position="201"/>
    </location>
</feature>
<keyword evidence="3" id="KW-1185">Reference proteome</keyword>
<feature type="region of interest" description="Disordered" evidence="1">
    <location>
        <begin position="128"/>
        <end position="158"/>
    </location>
</feature>
<feature type="region of interest" description="Disordered" evidence="1">
    <location>
        <begin position="182"/>
        <end position="210"/>
    </location>
</feature>
<dbReference type="Proteomes" id="UP001174934">
    <property type="component" value="Unassembled WGS sequence"/>
</dbReference>
<proteinExistence type="predicted"/>
<dbReference type="AlphaFoldDB" id="A0AA40CA75"/>
<gene>
    <name evidence="2" type="ORF">B0T17DRAFT_598964</name>
</gene>
<protein>
    <recommendedName>
        <fullName evidence="4">F-box domain-containing protein</fullName>
    </recommendedName>
</protein>
<dbReference type="EMBL" id="JAULSR010000002">
    <property type="protein sequence ID" value="KAK0630847.1"/>
    <property type="molecule type" value="Genomic_DNA"/>
</dbReference>
<sequence length="210" mass="23265">MNLVPLRKGGFRVEHCPLNCFGDFVVPESVASSCSDSSSQTTSHVLQLPTEILLDILTWASLNSHLDRLCLALTCKRLFQASSLIRNRPIRIPTFANHDVLPMLTCEAMHSFLDRVTFFDIRSNFKTPTARDEDGESGDKGGSAVGSHCEGGEQQGQGSRYNKRCLECHFRFINDMLRRDWDHGESDSHAEGGAHVDRDGADDGITNNPS</sequence>
<reference evidence="2" key="1">
    <citation type="submission" date="2023-06" db="EMBL/GenBank/DDBJ databases">
        <title>Genome-scale phylogeny and comparative genomics of the fungal order Sordariales.</title>
        <authorList>
            <consortium name="Lawrence Berkeley National Laboratory"/>
            <person name="Hensen N."/>
            <person name="Bonometti L."/>
            <person name="Westerberg I."/>
            <person name="Brannstrom I.O."/>
            <person name="Guillou S."/>
            <person name="Cros-Aarteil S."/>
            <person name="Calhoun S."/>
            <person name="Haridas S."/>
            <person name="Kuo A."/>
            <person name="Mondo S."/>
            <person name="Pangilinan J."/>
            <person name="Riley R."/>
            <person name="LaButti K."/>
            <person name="Andreopoulos B."/>
            <person name="Lipzen A."/>
            <person name="Chen C."/>
            <person name="Yanf M."/>
            <person name="Daum C."/>
            <person name="Ng V."/>
            <person name="Clum A."/>
            <person name="Steindorff A."/>
            <person name="Ohm R."/>
            <person name="Martin F."/>
            <person name="Silar P."/>
            <person name="Natvig D."/>
            <person name="Lalanne C."/>
            <person name="Gautier V."/>
            <person name="Ament-velasquez S.L."/>
            <person name="Kruys A."/>
            <person name="Hutchinson M.I."/>
            <person name="Powell A.J."/>
            <person name="Barry K."/>
            <person name="Miller A.N."/>
            <person name="Grigoriev I.V."/>
            <person name="Debuchy R."/>
            <person name="Gladieux P."/>
            <person name="Thoren M.H."/>
            <person name="Johannesson H."/>
        </authorList>
    </citation>
    <scope>NUCLEOTIDE SEQUENCE</scope>
    <source>
        <strain evidence="2">SMH3391-2</strain>
    </source>
</reference>
<evidence type="ECO:0000256" key="1">
    <source>
        <dbReference type="SAM" id="MobiDB-lite"/>
    </source>
</evidence>
<comment type="caution">
    <text evidence="2">The sequence shown here is derived from an EMBL/GenBank/DDBJ whole genome shotgun (WGS) entry which is preliminary data.</text>
</comment>
<accession>A0AA40CA75</accession>
<evidence type="ECO:0000313" key="2">
    <source>
        <dbReference type="EMBL" id="KAK0630847.1"/>
    </source>
</evidence>
<organism evidence="2 3">
    <name type="scientific">Bombardia bombarda</name>
    <dbReference type="NCBI Taxonomy" id="252184"/>
    <lineage>
        <taxon>Eukaryota</taxon>
        <taxon>Fungi</taxon>
        <taxon>Dikarya</taxon>
        <taxon>Ascomycota</taxon>
        <taxon>Pezizomycotina</taxon>
        <taxon>Sordariomycetes</taxon>
        <taxon>Sordariomycetidae</taxon>
        <taxon>Sordariales</taxon>
        <taxon>Lasiosphaeriaceae</taxon>
        <taxon>Bombardia</taxon>
    </lineage>
</organism>
<evidence type="ECO:0000313" key="3">
    <source>
        <dbReference type="Proteomes" id="UP001174934"/>
    </source>
</evidence>